<gene>
    <name evidence="2" type="ORF">XENOCAPTIV_028167</name>
</gene>
<feature type="compositionally biased region" description="Polar residues" evidence="1">
    <location>
        <begin position="299"/>
        <end position="311"/>
    </location>
</feature>
<dbReference type="EMBL" id="JAHRIN010059574">
    <property type="protein sequence ID" value="MEQ2212253.1"/>
    <property type="molecule type" value="Genomic_DNA"/>
</dbReference>
<reference evidence="2 3" key="1">
    <citation type="submission" date="2021-06" db="EMBL/GenBank/DDBJ databases">
        <authorList>
            <person name="Palmer J.M."/>
        </authorList>
    </citation>
    <scope>NUCLEOTIDE SEQUENCE [LARGE SCALE GENOMIC DNA]</scope>
    <source>
        <strain evidence="2 3">XC_2019</strain>
        <tissue evidence="2">Muscle</tissue>
    </source>
</reference>
<keyword evidence="3" id="KW-1185">Reference proteome</keyword>
<protein>
    <submittedName>
        <fullName evidence="2">Uncharacterized protein</fullName>
    </submittedName>
</protein>
<sequence length="311" mass="33888">MLFHMAVQCWSQDMLSCLPHTIFTAVPWVHSISCSSGNNVLPALKAALTVNLLSTDLPEQPELVLGSLPALAACRPINVFYLQGSCSELEGSTRDYLLCLSYTTRGSCYLIMSSGGSCTSQRLVRQLEIPVPVPGQCCSWVCTKSPCTLHRSFTDCCQSTYTPPCCSVTTQLPCIVPPSYWSSLGEPSHFNTGGTNRQDDFRDELVRNRDSEAPSPPPSSPTIDERNASNSPEVKLKSKRQRPPWRMSHCSSLPVPQISASPNHSSLFHSLPDAKAGKMNIGDVFGKASFKPRPPAHRQSFSASEATLIPS</sequence>
<dbReference type="Proteomes" id="UP001434883">
    <property type="component" value="Unassembled WGS sequence"/>
</dbReference>
<evidence type="ECO:0000313" key="2">
    <source>
        <dbReference type="EMBL" id="MEQ2212253.1"/>
    </source>
</evidence>
<feature type="region of interest" description="Disordered" evidence="1">
    <location>
        <begin position="286"/>
        <end position="311"/>
    </location>
</feature>
<comment type="caution">
    <text evidence="2">The sequence shown here is derived from an EMBL/GenBank/DDBJ whole genome shotgun (WGS) entry which is preliminary data.</text>
</comment>
<accession>A0ABV0RVM4</accession>
<evidence type="ECO:0000313" key="3">
    <source>
        <dbReference type="Proteomes" id="UP001434883"/>
    </source>
</evidence>
<organism evidence="2 3">
    <name type="scientific">Xenoophorus captivus</name>
    <dbReference type="NCBI Taxonomy" id="1517983"/>
    <lineage>
        <taxon>Eukaryota</taxon>
        <taxon>Metazoa</taxon>
        <taxon>Chordata</taxon>
        <taxon>Craniata</taxon>
        <taxon>Vertebrata</taxon>
        <taxon>Euteleostomi</taxon>
        <taxon>Actinopterygii</taxon>
        <taxon>Neopterygii</taxon>
        <taxon>Teleostei</taxon>
        <taxon>Neoteleostei</taxon>
        <taxon>Acanthomorphata</taxon>
        <taxon>Ovalentaria</taxon>
        <taxon>Atherinomorphae</taxon>
        <taxon>Cyprinodontiformes</taxon>
        <taxon>Goodeidae</taxon>
        <taxon>Xenoophorus</taxon>
    </lineage>
</organism>
<feature type="region of interest" description="Disordered" evidence="1">
    <location>
        <begin position="208"/>
        <end position="253"/>
    </location>
</feature>
<proteinExistence type="predicted"/>
<name>A0ABV0RVM4_9TELE</name>
<evidence type="ECO:0000256" key="1">
    <source>
        <dbReference type="SAM" id="MobiDB-lite"/>
    </source>
</evidence>